<keyword evidence="2" id="KW-0378">Hydrolase</keyword>
<protein>
    <submittedName>
        <fullName evidence="2">Alpha/beta-hydrolase</fullName>
    </submittedName>
</protein>
<dbReference type="InterPro" id="IPR050228">
    <property type="entry name" value="Carboxylesterase_BioH"/>
</dbReference>
<dbReference type="AlphaFoldDB" id="A0A4Y7TAX1"/>
<keyword evidence="3" id="KW-1185">Reference proteome</keyword>
<reference evidence="2 3" key="1">
    <citation type="journal article" date="2019" name="Nat. Ecol. Evol.">
        <title>Megaphylogeny resolves global patterns of mushroom evolution.</title>
        <authorList>
            <person name="Varga T."/>
            <person name="Krizsan K."/>
            <person name="Foldi C."/>
            <person name="Dima B."/>
            <person name="Sanchez-Garcia M."/>
            <person name="Sanchez-Ramirez S."/>
            <person name="Szollosi G.J."/>
            <person name="Szarkandi J.G."/>
            <person name="Papp V."/>
            <person name="Albert L."/>
            <person name="Andreopoulos W."/>
            <person name="Angelini C."/>
            <person name="Antonin V."/>
            <person name="Barry K.W."/>
            <person name="Bougher N.L."/>
            <person name="Buchanan P."/>
            <person name="Buyck B."/>
            <person name="Bense V."/>
            <person name="Catcheside P."/>
            <person name="Chovatia M."/>
            <person name="Cooper J."/>
            <person name="Damon W."/>
            <person name="Desjardin D."/>
            <person name="Finy P."/>
            <person name="Geml J."/>
            <person name="Haridas S."/>
            <person name="Hughes K."/>
            <person name="Justo A."/>
            <person name="Karasinski D."/>
            <person name="Kautmanova I."/>
            <person name="Kiss B."/>
            <person name="Kocsube S."/>
            <person name="Kotiranta H."/>
            <person name="LaButti K.M."/>
            <person name="Lechner B.E."/>
            <person name="Liimatainen K."/>
            <person name="Lipzen A."/>
            <person name="Lukacs Z."/>
            <person name="Mihaltcheva S."/>
            <person name="Morgado L.N."/>
            <person name="Niskanen T."/>
            <person name="Noordeloos M.E."/>
            <person name="Ohm R.A."/>
            <person name="Ortiz-Santana B."/>
            <person name="Ovrebo C."/>
            <person name="Racz N."/>
            <person name="Riley R."/>
            <person name="Savchenko A."/>
            <person name="Shiryaev A."/>
            <person name="Soop K."/>
            <person name="Spirin V."/>
            <person name="Szebenyi C."/>
            <person name="Tomsovsky M."/>
            <person name="Tulloss R.E."/>
            <person name="Uehling J."/>
            <person name="Grigoriev I.V."/>
            <person name="Vagvolgyi C."/>
            <person name="Papp T."/>
            <person name="Martin F.M."/>
            <person name="Miettinen O."/>
            <person name="Hibbett D.S."/>
            <person name="Nagy L.G."/>
        </authorList>
    </citation>
    <scope>NUCLEOTIDE SEQUENCE [LARGE SCALE GENOMIC DNA]</scope>
    <source>
        <strain evidence="2 3">FP101781</strain>
    </source>
</reference>
<evidence type="ECO:0000259" key="1">
    <source>
        <dbReference type="Pfam" id="PF00561"/>
    </source>
</evidence>
<organism evidence="2 3">
    <name type="scientific">Coprinellus micaceus</name>
    <name type="common">Glistening ink-cap mushroom</name>
    <name type="synonym">Coprinus micaceus</name>
    <dbReference type="NCBI Taxonomy" id="71717"/>
    <lineage>
        <taxon>Eukaryota</taxon>
        <taxon>Fungi</taxon>
        <taxon>Dikarya</taxon>
        <taxon>Basidiomycota</taxon>
        <taxon>Agaricomycotina</taxon>
        <taxon>Agaricomycetes</taxon>
        <taxon>Agaricomycetidae</taxon>
        <taxon>Agaricales</taxon>
        <taxon>Agaricineae</taxon>
        <taxon>Psathyrellaceae</taxon>
        <taxon>Coprinellus</taxon>
    </lineage>
</organism>
<name>A0A4Y7TAX1_COPMI</name>
<gene>
    <name evidence="2" type="ORF">FA13DRAFT_1630473</name>
</gene>
<comment type="caution">
    <text evidence="2">The sequence shown here is derived from an EMBL/GenBank/DDBJ whole genome shotgun (WGS) entry which is preliminary data.</text>
</comment>
<dbReference type="EMBL" id="QPFP01000022">
    <property type="protein sequence ID" value="TEB30719.1"/>
    <property type="molecule type" value="Genomic_DNA"/>
</dbReference>
<dbReference type="Proteomes" id="UP000298030">
    <property type="component" value="Unassembled WGS sequence"/>
</dbReference>
<dbReference type="InterPro" id="IPR000073">
    <property type="entry name" value="AB_hydrolase_1"/>
</dbReference>
<evidence type="ECO:0000313" key="3">
    <source>
        <dbReference type="Proteomes" id="UP000298030"/>
    </source>
</evidence>
<dbReference type="PANTHER" id="PTHR43194">
    <property type="entry name" value="HYDROLASE ALPHA/BETA FOLD FAMILY"/>
    <property type="match status" value="1"/>
</dbReference>
<dbReference type="InterPro" id="IPR029058">
    <property type="entry name" value="AB_hydrolase_fold"/>
</dbReference>
<dbReference type="Pfam" id="PF00561">
    <property type="entry name" value="Abhydrolase_1"/>
    <property type="match status" value="1"/>
</dbReference>
<dbReference type="PANTHER" id="PTHR43194:SF2">
    <property type="entry name" value="PEROXISOMAL MEMBRANE PROTEIN LPX1"/>
    <property type="match status" value="1"/>
</dbReference>
<proteinExistence type="predicted"/>
<dbReference type="GO" id="GO:0016787">
    <property type="term" value="F:hydrolase activity"/>
    <property type="evidence" value="ECO:0007669"/>
    <property type="project" value="UniProtKB-KW"/>
</dbReference>
<feature type="domain" description="AB hydrolase-1" evidence="1">
    <location>
        <begin position="35"/>
        <end position="272"/>
    </location>
</feature>
<dbReference type="OrthoDB" id="408373at2759"/>
<dbReference type="SUPFAM" id="SSF53474">
    <property type="entry name" value="alpha/beta-Hydrolases"/>
    <property type="match status" value="1"/>
</dbReference>
<evidence type="ECO:0000313" key="2">
    <source>
        <dbReference type="EMBL" id="TEB30719.1"/>
    </source>
</evidence>
<accession>A0A4Y7TAX1</accession>
<sequence>MVLGLNATASVVEKFVTSSDGVEIFAQAVGDSRLPTLIFIHGLALSALVWVKILRDANLLKSFQLVAYDLRGHGRSGKPDTLSGYSSELYAQDFAAVLKTFGIKSPILVGWCARTIAADVTTYIEPDTLAGVVYTAALPWLGVNQIVATEWVQSLIPGLLATNDSNLSISTRIEFGTQLFNHPEAVPTDVLWSWIGSTILQPPSKFGFLMGRTQDTTKLFEAGGNGLPLLVVNGGADKYIDGEKVLEVVDGHFKDLTVHTVKNGSHAFFYEDQAEFVREFGEVRQEGVRAGTEAVTLSVAAEFGAF</sequence>
<dbReference type="Gene3D" id="3.40.50.1820">
    <property type="entry name" value="alpha/beta hydrolase"/>
    <property type="match status" value="1"/>
</dbReference>